<dbReference type="CDD" id="cd16377">
    <property type="entry name" value="23S_rRNA_IVP_like"/>
    <property type="match status" value="1"/>
</dbReference>
<evidence type="ECO:0000313" key="2">
    <source>
        <dbReference type="Proteomes" id="UP000229307"/>
    </source>
</evidence>
<name>A0A2M7SAX6_9BACT</name>
<comment type="caution">
    <text evidence="1">The sequence shown here is derived from an EMBL/GenBank/DDBJ whole genome shotgun (WGS) entry which is preliminary data.</text>
</comment>
<dbReference type="Gene3D" id="1.20.1440.60">
    <property type="entry name" value="23S rRNA-intervening sequence"/>
    <property type="match status" value="1"/>
</dbReference>
<evidence type="ECO:0000313" key="1">
    <source>
        <dbReference type="EMBL" id="PIZ16644.1"/>
    </source>
</evidence>
<dbReference type="PANTHER" id="PTHR38471">
    <property type="entry name" value="FOUR HELIX BUNDLE PROTEIN"/>
    <property type="match status" value="1"/>
</dbReference>
<accession>A0A2M7SAX6</accession>
<dbReference type="SUPFAM" id="SSF158446">
    <property type="entry name" value="IVS-encoded protein-like"/>
    <property type="match status" value="1"/>
</dbReference>
<sequence>MEIKSYRDLDIWQKGMKIAGEVHKLTCGFPSIENFNLTLQMNRSATSIPSNIAEGFRRSHRNEYKQFLFIALGSAAELETQVSLAKNFGYIPEETEKNLLEELNHTSRMIINLTKKLKESF</sequence>
<dbReference type="EMBL" id="PFMR01000172">
    <property type="protein sequence ID" value="PIZ16644.1"/>
    <property type="molecule type" value="Genomic_DNA"/>
</dbReference>
<dbReference type="InterPro" id="IPR036583">
    <property type="entry name" value="23S_rRNA_IVS_sf"/>
</dbReference>
<proteinExistence type="predicted"/>
<dbReference type="Pfam" id="PF05635">
    <property type="entry name" value="23S_rRNA_IVP"/>
    <property type="match status" value="1"/>
</dbReference>
<dbReference type="AlphaFoldDB" id="A0A2M7SAX6"/>
<gene>
    <name evidence="1" type="ORF">COY52_06560</name>
</gene>
<protein>
    <submittedName>
        <fullName evidence="1">Four helix bundle protein</fullName>
    </submittedName>
</protein>
<dbReference type="PANTHER" id="PTHR38471:SF2">
    <property type="entry name" value="FOUR HELIX BUNDLE PROTEIN"/>
    <property type="match status" value="1"/>
</dbReference>
<reference evidence="2" key="1">
    <citation type="submission" date="2017-09" db="EMBL/GenBank/DDBJ databases">
        <title>Depth-based differentiation of microbial function through sediment-hosted aquifers and enrichment of novel symbionts in the deep terrestrial subsurface.</title>
        <authorList>
            <person name="Probst A.J."/>
            <person name="Ladd B."/>
            <person name="Jarett J.K."/>
            <person name="Geller-Mcgrath D.E."/>
            <person name="Sieber C.M.K."/>
            <person name="Emerson J.B."/>
            <person name="Anantharaman K."/>
            <person name="Thomas B.C."/>
            <person name="Malmstrom R."/>
            <person name="Stieglmeier M."/>
            <person name="Klingl A."/>
            <person name="Woyke T."/>
            <person name="Ryan C.M."/>
            <person name="Banfield J.F."/>
        </authorList>
    </citation>
    <scope>NUCLEOTIDE SEQUENCE [LARGE SCALE GENOMIC DNA]</scope>
</reference>
<dbReference type="NCBIfam" id="TIGR02436">
    <property type="entry name" value="four helix bundle protein"/>
    <property type="match status" value="1"/>
</dbReference>
<dbReference type="Proteomes" id="UP000229307">
    <property type="component" value="Unassembled WGS sequence"/>
</dbReference>
<dbReference type="InterPro" id="IPR012657">
    <property type="entry name" value="23S_rRNA-intervening_sequence"/>
</dbReference>
<organism evidence="1 2">
    <name type="scientific">Candidatus Desantisbacteria bacterium CG_4_10_14_0_8_um_filter_48_22</name>
    <dbReference type="NCBI Taxonomy" id="1974543"/>
    <lineage>
        <taxon>Bacteria</taxon>
        <taxon>Candidatus Desantisiibacteriota</taxon>
    </lineage>
</organism>